<dbReference type="PROSITE" id="PS51144">
    <property type="entry name" value="ALPHA_CA_2"/>
    <property type="match status" value="1"/>
</dbReference>
<dbReference type="AlphaFoldDB" id="A0A226MSQ1"/>
<reference evidence="7 8" key="1">
    <citation type="submission" date="2016-07" db="EMBL/GenBank/DDBJ databases">
        <title>Disparate Historic Effective Population Sizes Predicted by Modern Levels of Genome Diversity for the Scaled Quail (Callipepla squamata) and the Northern Bobwhite (Colinus virginianus): Inferences from First and Second Generation Draft Genome Assemblies for Sympatric New World Quail.</title>
        <authorList>
            <person name="Oldeschulte D.L."/>
            <person name="Halley Y.A."/>
            <person name="Bhattarai E.K."/>
            <person name="Brashear W.A."/>
            <person name="Hill J."/>
            <person name="Metz R.P."/>
            <person name="Johnson C.D."/>
            <person name="Rollins D."/>
            <person name="Peterson M.J."/>
            <person name="Bickhart D.M."/>
            <person name="Decker J.E."/>
            <person name="Seabury C.M."/>
        </authorList>
    </citation>
    <scope>NUCLEOTIDE SEQUENCE [LARGE SCALE GENOMIC DNA]</scope>
    <source>
        <strain evidence="7 8">Texas</strain>
        <tissue evidence="7">Leg muscle</tissue>
    </source>
</reference>
<organism evidence="7 8">
    <name type="scientific">Callipepla squamata</name>
    <name type="common">Scaled quail</name>
    <dbReference type="NCBI Taxonomy" id="9009"/>
    <lineage>
        <taxon>Eukaryota</taxon>
        <taxon>Metazoa</taxon>
        <taxon>Chordata</taxon>
        <taxon>Craniata</taxon>
        <taxon>Vertebrata</taxon>
        <taxon>Euteleostomi</taxon>
        <taxon>Archelosauria</taxon>
        <taxon>Archosauria</taxon>
        <taxon>Dinosauria</taxon>
        <taxon>Saurischia</taxon>
        <taxon>Theropoda</taxon>
        <taxon>Coelurosauria</taxon>
        <taxon>Aves</taxon>
        <taxon>Neognathae</taxon>
        <taxon>Galloanserae</taxon>
        <taxon>Galliformes</taxon>
        <taxon>Odontophoridae</taxon>
        <taxon>Callipepla</taxon>
    </lineage>
</organism>
<dbReference type="Pfam" id="PF00194">
    <property type="entry name" value="Carb_anhydrase"/>
    <property type="match status" value="1"/>
</dbReference>
<dbReference type="SUPFAM" id="SSF81606">
    <property type="entry name" value="PP2C-like"/>
    <property type="match status" value="1"/>
</dbReference>
<dbReference type="InterPro" id="IPR015655">
    <property type="entry name" value="PP2C"/>
</dbReference>
<dbReference type="InterPro" id="IPR036457">
    <property type="entry name" value="PPM-type-like_dom_sf"/>
</dbReference>
<gene>
    <name evidence="7" type="ORF">ASZ78_013038</name>
</gene>
<dbReference type="CDD" id="cd00143">
    <property type="entry name" value="PP2Cc"/>
    <property type="match status" value="1"/>
</dbReference>
<evidence type="ECO:0000256" key="1">
    <source>
        <dbReference type="ARBA" id="ARBA00022723"/>
    </source>
</evidence>
<comment type="similarity">
    <text evidence="4">Belongs to the PP2C family.</text>
</comment>
<evidence type="ECO:0000256" key="2">
    <source>
        <dbReference type="ARBA" id="ARBA00022801"/>
    </source>
</evidence>
<dbReference type="OrthoDB" id="420076at2759"/>
<comment type="caution">
    <text evidence="7">The sequence shown here is derived from an EMBL/GenBank/DDBJ whole genome shotgun (WGS) entry which is preliminary data.</text>
</comment>
<protein>
    <recommendedName>
        <fullName evidence="9">Carbonic anhydrase</fullName>
    </recommendedName>
</protein>
<evidence type="ECO:0000259" key="5">
    <source>
        <dbReference type="PROSITE" id="PS51144"/>
    </source>
</evidence>
<dbReference type="SMART" id="SM01057">
    <property type="entry name" value="Carb_anhydrase"/>
    <property type="match status" value="1"/>
</dbReference>
<dbReference type="GO" id="GO:0005739">
    <property type="term" value="C:mitochondrion"/>
    <property type="evidence" value="ECO:0007669"/>
    <property type="project" value="TreeGrafter"/>
</dbReference>
<dbReference type="InterPro" id="IPR036398">
    <property type="entry name" value="CA_dom_sf"/>
</dbReference>
<evidence type="ECO:0000256" key="3">
    <source>
        <dbReference type="ARBA" id="ARBA00022912"/>
    </source>
</evidence>
<proteinExistence type="inferred from homology"/>
<dbReference type="EMBL" id="MCFN01000479">
    <property type="protein sequence ID" value="OXB58292.1"/>
    <property type="molecule type" value="Genomic_DNA"/>
</dbReference>
<sequence length="646" mass="72945">MTGHHSWGYGQDDGPSEWHKSYPIAQGNRQSPIDIISAKAVYDPKLMPLVVSYESCTSLNISNNGHSVMVEFEDIDDKTVISGGPFESPFRLKQFHFHWGAKHSEGSEHTIDGKPFPCELHLVHWNAKKYATFGEAAAAPDGLAVVGVFLEIGKEHANMNRLTDALYMVKFKLEKFRMLLFTSEEDQKVQMLSPSQINDILRAGELSHKILDSGCKSANSVLKFESNQLASNTPIEDRRSAATCLQTRGMMFGVFDGHAGSACAQAVSERLLHYIAVSLMSRQTLEEMELAVESMKPVTPILQLHKHPSDVEYREMSSQYFESLRVYWQHLLDLDIEPGFSLEEAMISAFKRLDSDISLEVQAPQESEVVRNTALQVAFSGATACVAHIDGVHLHVANAGDCRAILGVHEEDGTWSTLPLTRDHNAYDESEIRRLRREHPRSEEKTLFVNDRLLGILMPSRAFGDVQLKWSKELQHSVIENSCDVEALNIYQYVPPNYHTPPYLTAEPEVTYHKLRGKDKFLVIASDGLWEMLSNEKVVKLVAGHLTELHVQKPQLAFEKPVNLGYMHNLLLQRKNRGITSLDQNIATHLIRHAVGNNEYGEVDQEKLAAMLTLPEDLARMYRDDITVTVVYFNSEAIENYYRDNK</sequence>
<dbReference type="Gene3D" id="3.60.40.10">
    <property type="entry name" value="PPM-type phosphatase domain"/>
    <property type="match status" value="1"/>
</dbReference>
<evidence type="ECO:0000256" key="4">
    <source>
        <dbReference type="RuleBase" id="RU003465"/>
    </source>
</evidence>
<dbReference type="PANTHER" id="PTHR13832">
    <property type="entry name" value="PROTEIN PHOSPHATASE 2C"/>
    <property type="match status" value="1"/>
</dbReference>
<dbReference type="Proteomes" id="UP000198323">
    <property type="component" value="Unassembled WGS sequence"/>
</dbReference>
<dbReference type="PROSITE" id="PS51746">
    <property type="entry name" value="PPM_2"/>
    <property type="match status" value="1"/>
</dbReference>
<accession>A0A226MSQ1</accession>
<dbReference type="InterPro" id="IPR000222">
    <property type="entry name" value="PP2C_BS"/>
</dbReference>
<dbReference type="InterPro" id="IPR018338">
    <property type="entry name" value="Carbonic_anhydrase_a-class_CS"/>
</dbReference>
<dbReference type="Gene3D" id="3.10.200.10">
    <property type="entry name" value="Alpha carbonic anhydrase"/>
    <property type="match status" value="1"/>
</dbReference>
<keyword evidence="3 4" id="KW-0904">Protein phosphatase</keyword>
<keyword evidence="1" id="KW-0479">Metal-binding</keyword>
<dbReference type="PROSITE" id="PS01032">
    <property type="entry name" value="PPM_1"/>
    <property type="match status" value="1"/>
</dbReference>
<keyword evidence="2 4" id="KW-0378">Hydrolase</keyword>
<dbReference type="SMART" id="SM00332">
    <property type="entry name" value="PP2Cc"/>
    <property type="match status" value="1"/>
</dbReference>
<evidence type="ECO:0000259" key="6">
    <source>
        <dbReference type="PROSITE" id="PS51746"/>
    </source>
</evidence>
<dbReference type="GO" id="GO:0004741">
    <property type="term" value="F:[pyruvate dehydrogenase (acetyl-transferring)]-phosphatase activity"/>
    <property type="evidence" value="ECO:0007669"/>
    <property type="project" value="TreeGrafter"/>
</dbReference>
<evidence type="ECO:0000313" key="8">
    <source>
        <dbReference type="Proteomes" id="UP000198323"/>
    </source>
</evidence>
<evidence type="ECO:0000313" key="7">
    <source>
        <dbReference type="EMBL" id="OXB58292.1"/>
    </source>
</evidence>
<keyword evidence="8" id="KW-1185">Reference proteome</keyword>
<dbReference type="PROSITE" id="PS00162">
    <property type="entry name" value="ALPHA_CA_1"/>
    <property type="match status" value="1"/>
</dbReference>
<dbReference type="SUPFAM" id="SSF51069">
    <property type="entry name" value="Carbonic anhydrase"/>
    <property type="match status" value="1"/>
</dbReference>
<feature type="domain" description="Alpha-carbonic anhydrase" evidence="5">
    <location>
        <begin position="5"/>
        <end position="330"/>
    </location>
</feature>
<dbReference type="STRING" id="9009.A0A226MSQ1"/>
<evidence type="ECO:0008006" key="9">
    <source>
        <dbReference type="Google" id="ProtNLM"/>
    </source>
</evidence>
<feature type="domain" description="PPM-type phosphatase" evidence="6">
    <location>
        <begin position="221"/>
        <end position="633"/>
    </location>
</feature>
<dbReference type="PANTHER" id="PTHR13832:SF343">
    <property type="entry name" value="[PYRUVATE DEHYDROGENASE [ACETYL-TRANSFERRING]]-PHOSPHATASE 2, MITOCHONDRIAL"/>
    <property type="match status" value="1"/>
</dbReference>
<dbReference type="GO" id="GO:0008270">
    <property type="term" value="F:zinc ion binding"/>
    <property type="evidence" value="ECO:0007669"/>
    <property type="project" value="InterPro"/>
</dbReference>
<dbReference type="GO" id="GO:0004089">
    <property type="term" value="F:carbonate dehydratase activity"/>
    <property type="evidence" value="ECO:0007669"/>
    <property type="project" value="InterPro"/>
</dbReference>
<dbReference type="InterPro" id="IPR001932">
    <property type="entry name" value="PPM-type_phosphatase-like_dom"/>
</dbReference>
<dbReference type="Pfam" id="PF00481">
    <property type="entry name" value="PP2C"/>
    <property type="match status" value="1"/>
</dbReference>
<name>A0A226MSQ1_CALSU</name>
<dbReference type="InterPro" id="IPR001148">
    <property type="entry name" value="CA_dom"/>
</dbReference>